<feature type="transmembrane region" description="Helical" evidence="6">
    <location>
        <begin position="7"/>
        <end position="26"/>
    </location>
</feature>
<dbReference type="PANTHER" id="PTHR30250:SF11">
    <property type="entry name" value="O-ANTIGEN TRANSPORTER-RELATED"/>
    <property type="match status" value="1"/>
</dbReference>
<feature type="transmembrane region" description="Helical" evidence="6">
    <location>
        <begin position="352"/>
        <end position="371"/>
    </location>
</feature>
<proteinExistence type="predicted"/>
<evidence type="ECO:0000256" key="3">
    <source>
        <dbReference type="ARBA" id="ARBA00022692"/>
    </source>
</evidence>
<dbReference type="GO" id="GO:0005886">
    <property type="term" value="C:plasma membrane"/>
    <property type="evidence" value="ECO:0007669"/>
    <property type="project" value="UniProtKB-SubCell"/>
</dbReference>
<comment type="subcellular location">
    <subcellularLocation>
        <location evidence="1">Cell membrane</location>
        <topology evidence="1">Multi-pass membrane protein</topology>
    </subcellularLocation>
</comment>
<evidence type="ECO:0000313" key="7">
    <source>
        <dbReference type="EMBL" id="MCA9754176.1"/>
    </source>
</evidence>
<feature type="transmembrane region" description="Helical" evidence="6">
    <location>
        <begin position="323"/>
        <end position="340"/>
    </location>
</feature>
<protein>
    <submittedName>
        <fullName evidence="7">Flippase</fullName>
    </submittedName>
</protein>
<reference evidence="7" key="2">
    <citation type="journal article" date="2021" name="Microbiome">
        <title>Successional dynamics and alternative stable states in a saline activated sludge microbial community over 9 years.</title>
        <authorList>
            <person name="Wang Y."/>
            <person name="Ye J."/>
            <person name="Ju F."/>
            <person name="Liu L."/>
            <person name="Boyd J.A."/>
            <person name="Deng Y."/>
            <person name="Parks D.H."/>
            <person name="Jiang X."/>
            <person name="Yin X."/>
            <person name="Woodcroft B.J."/>
            <person name="Tyson G.W."/>
            <person name="Hugenholtz P."/>
            <person name="Polz M.F."/>
            <person name="Zhang T."/>
        </authorList>
    </citation>
    <scope>NUCLEOTIDE SEQUENCE</scope>
    <source>
        <strain evidence="7">HKST-UBA02</strain>
    </source>
</reference>
<gene>
    <name evidence="7" type="ORF">KDA27_00120</name>
</gene>
<keyword evidence="4 6" id="KW-1133">Transmembrane helix</keyword>
<feature type="transmembrane region" description="Helical" evidence="6">
    <location>
        <begin position="136"/>
        <end position="160"/>
    </location>
</feature>
<evidence type="ECO:0000256" key="1">
    <source>
        <dbReference type="ARBA" id="ARBA00004651"/>
    </source>
</evidence>
<feature type="transmembrane region" description="Helical" evidence="6">
    <location>
        <begin position="377"/>
        <end position="399"/>
    </location>
</feature>
<reference evidence="7" key="1">
    <citation type="submission" date="2020-04" db="EMBL/GenBank/DDBJ databases">
        <authorList>
            <person name="Zhang T."/>
        </authorList>
    </citation>
    <scope>NUCLEOTIDE SEQUENCE</scope>
    <source>
        <strain evidence="7">HKST-UBA02</strain>
    </source>
</reference>
<comment type="caution">
    <text evidence="7">The sequence shown here is derived from an EMBL/GenBank/DDBJ whole genome shotgun (WGS) entry which is preliminary data.</text>
</comment>
<evidence type="ECO:0000313" key="8">
    <source>
        <dbReference type="Proteomes" id="UP000739538"/>
    </source>
</evidence>
<feature type="transmembrane region" description="Helical" evidence="6">
    <location>
        <begin position="72"/>
        <end position="91"/>
    </location>
</feature>
<dbReference type="PANTHER" id="PTHR30250">
    <property type="entry name" value="PST FAMILY PREDICTED COLANIC ACID TRANSPORTER"/>
    <property type="match status" value="1"/>
</dbReference>
<keyword evidence="3 6" id="KW-0812">Transmembrane</keyword>
<dbReference type="InterPro" id="IPR050833">
    <property type="entry name" value="Poly_Biosynth_Transport"/>
</dbReference>
<dbReference type="AlphaFoldDB" id="A0A956SBC5"/>
<dbReference type="Pfam" id="PF13440">
    <property type="entry name" value="Polysacc_synt_3"/>
    <property type="match status" value="1"/>
</dbReference>
<evidence type="ECO:0000256" key="2">
    <source>
        <dbReference type="ARBA" id="ARBA00022475"/>
    </source>
</evidence>
<evidence type="ECO:0000256" key="5">
    <source>
        <dbReference type="ARBA" id="ARBA00023136"/>
    </source>
</evidence>
<keyword evidence="2" id="KW-1003">Cell membrane</keyword>
<feature type="transmembrane region" description="Helical" evidence="6">
    <location>
        <begin position="103"/>
        <end position="124"/>
    </location>
</feature>
<dbReference type="CDD" id="cd13128">
    <property type="entry name" value="MATE_Wzx_like"/>
    <property type="match status" value="1"/>
</dbReference>
<organism evidence="7 8">
    <name type="scientific">Eiseniibacteriota bacterium</name>
    <dbReference type="NCBI Taxonomy" id="2212470"/>
    <lineage>
        <taxon>Bacteria</taxon>
        <taxon>Candidatus Eiseniibacteriota</taxon>
    </lineage>
</organism>
<dbReference type="Proteomes" id="UP000739538">
    <property type="component" value="Unassembled WGS sequence"/>
</dbReference>
<evidence type="ECO:0000256" key="6">
    <source>
        <dbReference type="SAM" id="Phobius"/>
    </source>
</evidence>
<feature type="transmembrane region" description="Helical" evidence="6">
    <location>
        <begin position="166"/>
        <end position="185"/>
    </location>
</feature>
<name>A0A956SBC5_UNCEI</name>
<evidence type="ECO:0000256" key="4">
    <source>
        <dbReference type="ARBA" id="ARBA00022989"/>
    </source>
</evidence>
<dbReference type="EMBL" id="JAGQHS010000001">
    <property type="protein sequence ID" value="MCA9754176.1"/>
    <property type="molecule type" value="Genomic_DNA"/>
</dbReference>
<sequence>MTTFFSRILVTLINVPISVLVARTLGTEGQGGYSAVLTFSTLWGTSFLLGIDTAHTYLLAGKRYTLRQIVRHSWIWSLILGAAATPVYWWVAPWLAGDDSSVFRSVLTLSALSVPLVMAKYLMLSMFLGEGRVDRFNLLQVVSNIALLALVVVLLLVFPGGIREAVWAYIASLVVFVILGGVWVAERLREHQEEPEPVGWNPELAKSSVVYGLKGHLGTLVTAMTYRLDQLLVTKMLGLEAQGLYSIAVLLSEKLSHIPASIQLILFPRISASTAEDANRLTPVACRLAFFGVLGAALPLFLLSEPLVRLFYGHDFLPCLPSLRVLLPGVVLLAVGKILAGDLSGRNRRGTATVAMTFAFLLNFALDLWWIPRYGIIGAAWATNAAYTAQTLMLALVFWRISGIGPWKLFVPERADAQRVRRVLKGLARSAHVPRTPSERRKV</sequence>
<keyword evidence="5 6" id="KW-0472">Membrane</keyword>
<accession>A0A956SBC5</accession>
<feature type="transmembrane region" description="Helical" evidence="6">
    <location>
        <begin position="284"/>
        <end position="303"/>
    </location>
</feature>